<organism evidence="3 4">
    <name type="scientific">Saccoglossus kowalevskii</name>
    <name type="common">Acorn worm</name>
    <dbReference type="NCBI Taxonomy" id="10224"/>
    <lineage>
        <taxon>Eukaryota</taxon>
        <taxon>Metazoa</taxon>
        <taxon>Hemichordata</taxon>
        <taxon>Enteropneusta</taxon>
        <taxon>Harrimaniidae</taxon>
        <taxon>Saccoglossus</taxon>
    </lineage>
</organism>
<proteinExistence type="predicted"/>
<accession>A0ABM0GNK4</accession>
<feature type="compositionally biased region" description="Basic and acidic residues" evidence="2">
    <location>
        <begin position="752"/>
        <end position="762"/>
    </location>
</feature>
<feature type="region of interest" description="Disordered" evidence="2">
    <location>
        <begin position="515"/>
        <end position="534"/>
    </location>
</feature>
<feature type="compositionally biased region" description="Basic residues" evidence="2">
    <location>
        <begin position="646"/>
        <end position="660"/>
    </location>
</feature>
<evidence type="ECO:0000256" key="2">
    <source>
        <dbReference type="SAM" id="MobiDB-lite"/>
    </source>
</evidence>
<dbReference type="GeneID" id="100377020"/>
<protein>
    <submittedName>
        <fullName evidence="4">Uncharacterized protein LOC100377020</fullName>
    </submittedName>
</protein>
<evidence type="ECO:0000256" key="1">
    <source>
        <dbReference type="SAM" id="Coils"/>
    </source>
</evidence>
<feature type="coiled-coil region" evidence="1">
    <location>
        <begin position="364"/>
        <end position="398"/>
    </location>
</feature>
<feature type="compositionally biased region" description="Basic and acidic residues" evidence="2">
    <location>
        <begin position="617"/>
        <end position="639"/>
    </location>
</feature>
<evidence type="ECO:0000313" key="3">
    <source>
        <dbReference type="Proteomes" id="UP000694865"/>
    </source>
</evidence>
<feature type="compositionally biased region" description="Acidic residues" evidence="2">
    <location>
        <begin position="578"/>
        <end position="587"/>
    </location>
</feature>
<reference evidence="4" key="1">
    <citation type="submission" date="2025-08" db="UniProtKB">
        <authorList>
            <consortium name="RefSeq"/>
        </authorList>
    </citation>
    <scope>IDENTIFICATION</scope>
    <source>
        <tissue evidence="4">Testes</tissue>
    </source>
</reference>
<dbReference type="Proteomes" id="UP000694865">
    <property type="component" value="Unplaced"/>
</dbReference>
<dbReference type="PANTHER" id="PTHR35838">
    <property type="entry name" value="CHROMOSOME 21, WHOLE GENOME SHOTGUN SEQUENCE"/>
    <property type="match status" value="1"/>
</dbReference>
<keyword evidence="3" id="KW-1185">Reference proteome</keyword>
<feature type="region of interest" description="Disordered" evidence="2">
    <location>
        <begin position="572"/>
        <end position="699"/>
    </location>
</feature>
<keyword evidence="1" id="KW-0175">Coiled coil</keyword>
<evidence type="ECO:0000313" key="4">
    <source>
        <dbReference type="RefSeq" id="XP_002733907.1"/>
    </source>
</evidence>
<dbReference type="PANTHER" id="PTHR35838:SF1">
    <property type="entry name" value="TRICHOHYALIN-LIKE"/>
    <property type="match status" value="1"/>
</dbReference>
<gene>
    <name evidence="4" type="primary">LOC100377020</name>
</gene>
<dbReference type="RefSeq" id="XP_002733907.1">
    <property type="nucleotide sequence ID" value="XM_002733861.1"/>
</dbReference>
<name>A0ABM0GNK4_SACKO</name>
<feature type="region of interest" description="Disordered" evidence="2">
    <location>
        <begin position="1"/>
        <end position="23"/>
    </location>
</feature>
<feature type="region of interest" description="Disordered" evidence="2">
    <location>
        <begin position="733"/>
        <end position="768"/>
    </location>
</feature>
<feature type="region of interest" description="Disordered" evidence="2">
    <location>
        <begin position="155"/>
        <end position="179"/>
    </location>
</feature>
<sequence length="768" mass="89067">MTSMSDIPTSQMSSRISTGNSRTSSAFVVEETLSKNKLMKRQLAEFQEKSESGASNFSKDTLHYWLKLLTEKPEVSYQNKFINSLSQLRKLVEWITSRYKNSKKRDRDGKDFEMIRYFEWFFGYIQYLRELYQEFHNRIYEPLFDYFYDDEDDVRDDDDDGKVTPGNGSRDSGIGNETGRLDSAFLQPSVTKVLVELSREFSDIDFKLDNKDLHNTARKLYELIKHWRQLIENDSDIDPKLYGKESLEEVAEYTNIGNFRQFLRLIPDVLLKTKKAVSLAEHWMEIDEKKLKEIDTQLGMVEEIQTRMELRVIEVLRKIQQHEGEFNVKSDELQMLLMREDRSNELNVKLSFIQGDINILQKRLDKACDEGREIIDKIEELKRTKQEDSDEYGDYTNRYDDNKRYTFELVKSIEMEEYKYRLVEEDMFVELEVKPSMVRYTNQVEEDCERIEKWLEDEKRQKRKLEHALKPLSFKTGRDVSELLNLCMHQSVTPASTDIMASSAASLHKLLNSGKGKGLASVNEDDEPELTHGGAVTRTLERKAYRPTQDYAIEVPDKNSYGNDVDYTRRTTVKITDENDNEKENEMEGVLSSPTKSKVTKSRLPVPVKRNPKHLKGNGDKSKNGDGQKDSKSKKKEGPTKQSVATRKKAPTKNVAKKPIVKPPPPANTVKNNDSKKQSQLVKPPPPPGKKQPGVELPWYRRKNVFQRNNNGNDDDVINSRENLEHMYRNAAARQNAPPVPDGVSGRNLRLQRRETSKKDRTTGLGYL</sequence>